<accession>A0A0F9GKP9</accession>
<proteinExistence type="predicted"/>
<comment type="caution">
    <text evidence="3">The sequence shown here is derived from an EMBL/GenBank/DDBJ whole genome shotgun (WGS) entry which is preliminary data.</text>
</comment>
<protein>
    <recommendedName>
        <fullName evidence="2">Phage tail tape measure protein domain-containing protein</fullName>
    </recommendedName>
</protein>
<evidence type="ECO:0000259" key="2">
    <source>
        <dbReference type="Pfam" id="PF10145"/>
    </source>
</evidence>
<dbReference type="InterPro" id="IPR010090">
    <property type="entry name" value="Phage_tape_meas"/>
</dbReference>
<evidence type="ECO:0000256" key="1">
    <source>
        <dbReference type="ARBA" id="ARBA00022612"/>
    </source>
</evidence>
<sequence length="416" mass="44221">MAQAGSLWVRLGLRSKEFNQGLDKAQARTKAFTAQAIKLGAALGAGLGILAVVNLTKKIVTLQAEFGSMMSRVNALTSATTEMSAALRIQAQVLGQQTQFTATQAAEAMTFLAQAGLNVNQIYKAMPNTLELAAVGQITLAEAADISTNIMSAYGLQAEDLGRVNDIIANTSTKANTNVREFAEAFKMVGPVAKSAKQKIVDISAQIGLLANAGIKGTMAGTALRTMIAKLINPTGDAADILEKFNIQTQNLTGDGIRPLNDILDEMRKKGVGLKDMFEIFDLRAAGSADVLKALSGEFEDFAETVGVSGTAARIAAEQMDNLKGDLLRVTSAWEGALLSLGQGSDGFMRSVAQNIAGLLNWITPQEKLSETLIKTRIQLNAEIGVLKSGNIVGEARTGLIDEINRKYKDYLPQLI</sequence>
<dbReference type="NCBIfam" id="TIGR01760">
    <property type="entry name" value="tape_meas_TP901"/>
    <property type="match status" value="1"/>
</dbReference>
<name>A0A0F9GKP9_9ZZZZ</name>
<evidence type="ECO:0000313" key="3">
    <source>
        <dbReference type="EMBL" id="KKL69975.1"/>
    </source>
</evidence>
<dbReference type="Pfam" id="PF10145">
    <property type="entry name" value="PhageMin_Tail"/>
    <property type="match status" value="1"/>
</dbReference>
<gene>
    <name evidence="3" type="ORF">LCGC14_2109520</name>
</gene>
<dbReference type="EMBL" id="LAZR01026034">
    <property type="protein sequence ID" value="KKL69975.1"/>
    <property type="molecule type" value="Genomic_DNA"/>
</dbReference>
<dbReference type="PANTHER" id="PTHR37813">
    <property type="entry name" value="FELS-2 PROPHAGE PROTEIN"/>
    <property type="match status" value="1"/>
</dbReference>
<feature type="non-terminal residue" evidence="3">
    <location>
        <position position="416"/>
    </location>
</feature>
<organism evidence="3">
    <name type="scientific">marine sediment metagenome</name>
    <dbReference type="NCBI Taxonomy" id="412755"/>
    <lineage>
        <taxon>unclassified sequences</taxon>
        <taxon>metagenomes</taxon>
        <taxon>ecological metagenomes</taxon>
    </lineage>
</organism>
<reference evidence="3" key="1">
    <citation type="journal article" date="2015" name="Nature">
        <title>Complex archaea that bridge the gap between prokaryotes and eukaryotes.</title>
        <authorList>
            <person name="Spang A."/>
            <person name="Saw J.H."/>
            <person name="Jorgensen S.L."/>
            <person name="Zaremba-Niedzwiedzka K."/>
            <person name="Martijn J."/>
            <person name="Lind A.E."/>
            <person name="van Eijk R."/>
            <person name="Schleper C."/>
            <person name="Guy L."/>
            <person name="Ettema T.J."/>
        </authorList>
    </citation>
    <scope>NUCLEOTIDE SEQUENCE</scope>
</reference>
<keyword evidence="1" id="KW-1188">Viral release from host cell</keyword>
<dbReference type="AlphaFoldDB" id="A0A0F9GKP9"/>
<dbReference type="PANTHER" id="PTHR37813:SF1">
    <property type="entry name" value="FELS-2 PROPHAGE PROTEIN"/>
    <property type="match status" value="1"/>
</dbReference>
<feature type="domain" description="Phage tail tape measure protein" evidence="2">
    <location>
        <begin position="90"/>
        <end position="276"/>
    </location>
</feature>